<gene>
    <name evidence="2" type="ORF">GXP67_05545</name>
</gene>
<dbReference type="EMBL" id="CP048222">
    <property type="protein sequence ID" value="QHT66169.1"/>
    <property type="molecule type" value="Genomic_DNA"/>
</dbReference>
<keyword evidence="1" id="KW-0812">Transmembrane</keyword>
<proteinExistence type="predicted"/>
<keyword evidence="1" id="KW-0472">Membrane</keyword>
<evidence type="ECO:0000313" key="2">
    <source>
        <dbReference type="EMBL" id="QHT66169.1"/>
    </source>
</evidence>
<sequence length="151" mass="17637">MNSIFKIVISIPILYVLNLTTMWISGTDLLIKKAINNTHTTFPTYQWTSQVNVLCNIELDSKHIKHFQTVFQGTIAKPIFSQFDLDDDTSPFDKKEDNYYYFVQLRENNLIPKSTIYEGETIEEYGAAGETDYIWLFFCWIKIQERSLGIS</sequence>
<keyword evidence="1" id="KW-1133">Transmembrane helix</keyword>
<protein>
    <submittedName>
        <fullName evidence="2">Uncharacterized protein</fullName>
    </submittedName>
</protein>
<evidence type="ECO:0000313" key="3">
    <source>
        <dbReference type="Proteomes" id="UP000480178"/>
    </source>
</evidence>
<accession>A0A6C0GDT6</accession>
<reference evidence="2 3" key="1">
    <citation type="submission" date="2020-01" db="EMBL/GenBank/DDBJ databases">
        <authorList>
            <person name="Kim M.K."/>
        </authorList>
    </citation>
    <scope>NUCLEOTIDE SEQUENCE [LARGE SCALE GENOMIC DNA]</scope>
    <source>
        <strain evidence="2 3">172606-1</strain>
    </source>
</reference>
<feature type="transmembrane region" description="Helical" evidence="1">
    <location>
        <begin position="7"/>
        <end position="26"/>
    </location>
</feature>
<organism evidence="2 3">
    <name type="scientific">Rhodocytophaga rosea</name>
    <dbReference type="NCBI Taxonomy" id="2704465"/>
    <lineage>
        <taxon>Bacteria</taxon>
        <taxon>Pseudomonadati</taxon>
        <taxon>Bacteroidota</taxon>
        <taxon>Cytophagia</taxon>
        <taxon>Cytophagales</taxon>
        <taxon>Rhodocytophagaceae</taxon>
        <taxon>Rhodocytophaga</taxon>
    </lineage>
</organism>
<name>A0A6C0GDT6_9BACT</name>
<dbReference type="AlphaFoldDB" id="A0A6C0GDT6"/>
<dbReference type="Proteomes" id="UP000480178">
    <property type="component" value="Chromosome"/>
</dbReference>
<evidence type="ECO:0000256" key="1">
    <source>
        <dbReference type="SAM" id="Phobius"/>
    </source>
</evidence>
<dbReference type="RefSeq" id="WP_162442240.1">
    <property type="nucleotide sequence ID" value="NZ_CP048222.1"/>
</dbReference>
<keyword evidence="3" id="KW-1185">Reference proteome</keyword>
<dbReference type="KEGG" id="rhoz:GXP67_05545"/>